<organism evidence="1 2">
    <name type="scientific">Colletotrichum phormii</name>
    <dbReference type="NCBI Taxonomy" id="359342"/>
    <lineage>
        <taxon>Eukaryota</taxon>
        <taxon>Fungi</taxon>
        <taxon>Dikarya</taxon>
        <taxon>Ascomycota</taxon>
        <taxon>Pezizomycotina</taxon>
        <taxon>Sordariomycetes</taxon>
        <taxon>Hypocreomycetidae</taxon>
        <taxon>Glomerellales</taxon>
        <taxon>Glomerellaceae</taxon>
        <taxon>Colletotrichum</taxon>
        <taxon>Colletotrichum acutatum species complex</taxon>
    </lineage>
</organism>
<proteinExistence type="predicted"/>
<gene>
    <name evidence="1" type="ORF">BDP81DRAFT_14313</name>
</gene>
<dbReference type="GeneID" id="85466721"/>
<evidence type="ECO:0000313" key="1">
    <source>
        <dbReference type="EMBL" id="KAK1656043.1"/>
    </source>
</evidence>
<dbReference type="EMBL" id="JAHMHQ010000001">
    <property type="protein sequence ID" value="KAK1656043.1"/>
    <property type="molecule type" value="Genomic_DNA"/>
</dbReference>
<comment type="caution">
    <text evidence="1">The sequence shown here is derived from an EMBL/GenBank/DDBJ whole genome shotgun (WGS) entry which is preliminary data.</text>
</comment>
<accession>A0AAJ0EP27</accession>
<dbReference type="RefSeq" id="XP_060452087.1">
    <property type="nucleotide sequence ID" value="XM_060581859.1"/>
</dbReference>
<keyword evidence="2" id="KW-1185">Reference proteome</keyword>
<evidence type="ECO:0000313" key="2">
    <source>
        <dbReference type="Proteomes" id="UP001243989"/>
    </source>
</evidence>
<sequence>MASSSGRCVSLACYRHTLSTSPPSSNILTNVGSGQCFHLIKILKLQLEASRCSLSHDTSHQPHGYKLFQLPREVDTATLKTLREFLPHLISRTSSWRIQNHSFLTASFSGFPRTPVRYLSVLYKDFITLQSLAFTLSFLDRFRDMSKTLYIVTFGV</sequence>
<name>A0AAJ0EP27_9PEZI</name>
<reference evidence="1" key="1">
    <citation type="submission" date="2021-06" db="EMBL/GenBank/DDBJ databases">
        <title>Comparative genomics, transcriptomics and evolutionary studies reveal genomic signatures of adaptation to plant cell wall in hemibiotrophic fungi.</title>
        <authorList>
            <consortium name="DOE Joint Genome Institute"/>
            <person name="Baroncelli R."/>
            <person name="Diaz J.F."/>
            <person name="Benocci T."/>
            <person name="Peng M."/>
            <person name="Battaglia E."/>
            <person name="Haridas S."/>
            <person name="Andreopoulos W."/>
            <person name="Labutti K."/>
            <person name="Pangilinan J."/>
            <person name="Floch G.L."/>
            <person name="Makela M.R."/>
            <person name="Henrissat B."/>
            <person name="Grigoriev I.V."/>
            <person name="Crouch J.A."/>
            <person name="De Vries R.P."/>
            <person name="Sukno S.A."/>
            <person name="Thon M.R."/>
        </authorList>
    </citation>
    <scope>NUCLEOTIDE SEQUENCE</scope>
    <source>
        <strain evidence="1">CBS 102054</strain>
    </source>
</reference>
<protein>
    <submittedName>
        <fullName evidence="1">Uncharacterized protein</fullName>
    </submittedName>
</protein>
<dbReference type="AlphaFoldDB" id="A0AAJ0EP27"/>
<dbReference type="Proteomes" id="UP001243989">
    <property type="component" value="Unassembled WGS sequence"/>
</dbReference>